<dbReference type="GO" id="GO:0016020">
    <property type="term" value="C:membrane"/>
    <property type="evidence" value="ECO:0007669"/>
    <property type="project" value="UniProtKB-SubCell"/>
</dbReference>
<dbReference type="OrthoDB" id="5421765at2759"/>
<feature type="non-terminal residue" evidence="7">
    <location>
        <position position="361"/>
    </location>
</feature>
<evidence type="ECO:0000256" key="5">
    <source>
        <dbReference type="SAM" id="MobiDB-lite"/>
    </source>
</evidence>
<keyword evidence="3 6" id="KW-1133">Transmembrane helix</keyword>
<organism evidence="7 8">
    <name type="scientific">Massariosphaeria phaeospora</name>
    <dbReference type="NCBI Taxonomy" id="100035"/>
    <lineage>
        <taxon>Eukaryota</taxon>
        <taxon>Fungi</taxon>
        <taxon>Dikarya</taxon>
        <taxon>Ascomycota</taxon>
        <taxon>Pezizomycotina</taxon>
        <taxon>Dothideomycetes</taxon>
        <taxon>Pleosporomycetidae</taxon>
        <taxon>Pleosporales</taxon>
        <taxon>Pleosporales incertae sedis</taxon>
        <taxon>Massariosphaeria</taxon>
    </lineage>
</organism>
<proteinExistence type="predicted"/>
<evidence type="ECO:0000256" key="1">
    <source>
        <dbReference type="ARBA" id="ARBA00004167"/>
    </source>
</evidence>
<comment type="caution">
    <text evidence="7">The sequence shown here is derived from an EMBL/GenBank/DDBJ whole genome shotgun (WGS) entry which is preliminary data.</text>
</comment>
<feature type="region of interest" description="Disordered" evidence="5">
    <location>
        <begin position="1"/>
        <end position="42"/>
    </location>
</feature>
<evidence type="ECO:0000256" key="6">
    <source>
        <dbReference type="SAM" id="Phobius"/>
    </source>
</evidence>
<feature type="compositionally biased region" description="Polar residues" evidence="5">
    <location>
        <begin position="1"/>
        <end position="40"/>
    </location>
</feature>
<dbReference type="GO" id="GO:0071944">
    <property type="term" value="C:cell periphery"/>
    <property type="evidence" value="ECO:0007669"/>
    <property type="project" value="UniProtKB-ARBA"/>
</dbReference>
<evidence type="ECO:0000313" key="7">
    <source>
        <dbReference type="EMBL" id="KAF2865831.1"/>
    </source>
</evidence>
<evidence type="ECO:0000313" key="8">
    <source>
        <dbReference type="Proteomes" id="UP000481861"/>
    </source>
</evidence>
<sequence length="361" mass="38848">SVSTPIPNSSIVSSDQQKSTLPLVSSNTTTPIPSAPSKSSDGLKGGAVAGIAIGCLVSGAVIAGLLVWFCLGRARRRSQGSEASTVALMHREKGTPAKMMSLESGSPTSWAMDSGLPQPLEDRAISGEIAKISSLIKNHVQSFYHTGRVSPGLVDIDDLQALGSDLPITPGMLSTLLGNSATREIALRFCIAWVVVSHMQLNGDQDTTFLPPEIAKSFQSMAIVGRGPRAQAIHLAKWRAITAELMQSTYVKNAFSTSDPRHRSITMAADVLDSILRPFADSRMGNEQRRRNLEEILKRSALFAFTLFSQPSIFDFDWQREAGVTSGSLCVFPALLQVADESGEPVKPPRSFNDAIVRRLD</sequence>
<accession>A0A7C8I1U5</accession>
<gene>
    <name evidence="7" type="ORF">BDV95DRAFT_454749</name>
</gene>
<dbReference type="PANTHER" id="PTHR15549:SF26">
    <property type="entry name" value="AXIAL BUDDING PATTERN PROTEIN 2-RELATED"/>
    <property type="match status" value="1"/>
</dbReference>
<evidence type="ECO:0000256" key="3">
    <source>
        <dbReference type="ARBA" id="ARBA00022989"/>
    </source>
</evidence>
<evidence type="ECO:0000256" key="4">
    <source>
        <dbReference type="ARBA" id="ARBA00023136"/>
    </source>
</evidence>
<dbReference type="EMBL" id="JAADJZ010000031">
    <property type="protein sequence ID" value="KAF2865831.1"/>
    <property type="molecule type" value="Genomic_DNA"/>
</dbReference>
<dbReference type="PANTHER" id="PTHR15549">
    <property type="entry name" value="PAIRED IMMUNOGLOBULIN-LIKE TYPE 2 RECEPTOR"/>
    <property type="match status" value="1"/>
</dbReference>
<reference evidence="7 8" key="1">
    <citation type="submission" date="2020-01" db="EMBL/GenBank/DDBJ databases">
        <authorList>
            <consortium name="DOE Joint Genome Institute"/>
            <person name="Haridas S."/>
            <person name="Albert R."/>
            <person name="Binder M."/>
            <person name="Bloem J."/>
            <person name="Labutti K."/>
            <person name="Salamov A."/>
            <person name="Andreopoulos B."/>
            <person name="Baker S.E."/>
            <person name="Barry K."/>
            <person name="Bills G."/>
            <person name="Bluhm B.H."/>
            <person name="Cannon C."/>
            <person name="Castanera R."/>
            <person name="Culley D.E."/>
            <person name="Daum C."/>
            <person name="Ezra D."/>
            <person name="Gonzalez J.B."/>
            <person name="Henrissat B."/>
            <person name="Kuo A."/>
            <person name="Liang C."/>
            <person name="Lipzen A."/>
            <person name="Lutzoni F."/>
            <person name="Magnuson J."/>
            <person name="Mondo S."/>
            <person name="Nolan M."/>
            <person name="Ohm R."/>
            <person name="Pangilinan J."/>
            <person name="Park H.-J.H."/>
            <person name="Ramirez L."/>
            <person name="Alfaro M."/>
            <person name="Sun H."/>
            <person name="Tritt A."/>
            <person name="Yoshinaga Y."/>
            <person name="Zwiers L.-H.L."/>
            <person name="Turgeon B.G."/>
            <person name="Goodwin S.B."/>
            <person name="Spatafora J.W."/>
            <person name="Crous P.W."/>
            <person name="Grigoriev I.V."/>
        </authorList>
    </citation>
    <scope>NUCLEOTIDE SEQUENCE [LARGE SCALE GENOMIC DNA]</scope>
    <source>
        <strain evidence="7 8">CBS 611.86</strain>
    </source>
</reference>
<dbReference type="AlphaFoldDB" id="A0A7C8I1U5"/>
<evidence type="ECO:0000256" key="2">
    <source>
        <dbReference type="ARBA" id="ARBA00022692"/>
    </source>
</evidence>
<comment type="subcellular location">
    <subcellularLocation>
        <location evidence="1">Membrane</location>
        <topology evidence="1">Single-pass membrane protein</topology>
    </subcellularLocation>
</comment>
<feature type="non-terminal residue" evidence="7">
    <location>
        <position position="1"/>
    </location>
</feature>
<keyword evidence="8" id="KW-1185">Reference proteome</keyword>
<keyword evidence="4 6" id="KW-0472">Membrane</keyword>
<dbReference type="InterPro" id="IPR051694">
    <property type="entry name" value="Immunoregulatory_rcpt-like"/>
</dbReference>
<protein>
    <submittedName>
        <fullName evidence="7">Uncharacterized protein</fullName>
    </submittedName>
</protein>
<keyword evidence="2 6" id="KW-0812">Transmembrane</keyword>
<dbReference type="Proteomes" id="UP000481861">
    <property type="component" value="Unassembled WGS sequence"/>
</dbReference>
<name>A0A7C8I1U5_9PLEO</name>
<feature type="transmembrane region" description="Helical" evidence="6">
    <location>
        <begin position="47"/>
        <end position="71"/>
    </location>
</feature>